<dbReference type="SUPFAM" id="SSF48179">
    <property type="entry name" value="6-phosphogluconate dehydrogenase C-terminal domain-like"/>
    <property type="match status" value="1"/>
</dbReference>
<dbReference type="PANTHER" id="PTHR38015">
    <property type="entry name" value="BLR6086 PROTEIN"/>
    <property type="match status" value="1"/>
</dbReference>
<evidence type="ECO:0000259" key="1">
    <source>
        <dbReference type="Pfam" id="PF02317"/>
    </source>
</evidence>
<dbReference type="InterPro" id="IPR013328">
    <property type="entry name" value="6PGD_dom2"/>
</dbReference>
<protein>
    <submittedName>
        <fullName evidence="2">NAD/NADP octopine/nopaline dehydrogenase family protein</fullName>
    </submittedName>
</protein>
<name>A0ABW2CN80_9ACTN</name>
<accession>A0ABW2CN80</accession>
<dbReference type="Proteomes" id="UP001596380">
    <property type="component" value="Unassembled WGS sequence"/>
</dbReference>
<feature type="domain" description="Opine dehydrogenase" evidence="1">
    <location>
        <begin position="176"/>
        <end position="317"/>
    </location>
</feature>
<reference evidence="3" key="1">
    <citation type="journal article" date="2019" name="Int. J. Syst. Evol. Microbiol.">
        <title>The Global Catalogue of Microorganisms (GCM) 10K type strain sequencing project: providing services to taxonomists for standard genome sequencing and annotation.</title>
        <authorList>
            <consortium name="The Broad Institute Genomics Platform"/>
            <consortium name="The Broad Institute Genome Sequencing Center for Infectious Disease"/>
            <person name="Wu L."/>
            <person name="Ma J."/>
        </authorList>
    </citation>
    <scope>NUCLEOTIDE SEQUENCE [LARGE SCALE GENOMIC DNA]</scope>
    <source>
        <strain evidence="3">JCM 3369</strain>
    </source>
</reference>
<comment type="caution">
    <text evidence="2">The sequence shown here is derived from an EMBL/GenBank/DDBJ whole genome shotgun (WGS) entry which is preliminary data.</text>
</comment>
<evidence type="ECO:0000313" key="2">
    <source>
        <dbReference type="EMBL" id="MFC6882371.1"/>
    </source>
</evidence>
<evidence type="ECO:0000313" key="3">
    <source>
        <dbReference type="Proteomes" id="UP001596380"/>
    </source>
</evidence>
<dbReference type="EMBL" id="JBHSXS010000012">
    <property type="protein sequence ID" value="MFC6882371.1"/>
    <property type="molecule type" value="Genomic_DNA"/>
</dbReference>
<dbReference type="PANTHER" id="PTHR38015:SF1">
    <property type="entry name" value="OPINE DEHYDROGENASE DOMAIN-CONTAINING PROTEIN"/>
    <property type="match status" value="1"/>
</dbReference>
<proteinExistence type="predicted"/>
<dbReference type="InterPro" id="IPR008927">
    <property type="entry name" value="6-PGluconate_DH-like_C_sf"/>
</dbReference>
<dbReference type="Pfam" id="PF02317">
    <property type="entry name" value="Octopine_DH"/>
    <property type="match status" value="1"/>
</dbReference>
<keyword evidence="3" id="KW-1185">Reference proteome</keyword>
<dbReference type="SUPFAM" id="SSF51735">
    <property type="entry name" value="NAD(P)-binding Rossmann-fold domains"/>
    <property type="match status" value="1"/>
</dbReference>
<organism evidence="2 3">
    <name type="scientific">Actinomadura yumaensis</name>
    <dbReference type="NCBI Taxonomy" id="111807"/>
    <lineage>
        <taxon>Bacteria</taxon>
        <taxon>Bacillati</taxon>
        <taxon>Actinomycetota</taxon>
        <taxon>Actinomycetes</taxon>
        <taxon>Streptosporangiales</taxon>
        <taxon>Thermomonosporaceae</taxon>
        <taxon>Actinomadura</taxon>
    </lineage>
</organism>
<dbReference type="InterPro" id="IPR036291">
    <property type="entry name" value="NAD(P)-bd_dom_sf"/>
</dbReference>
<dbReference type="RefSeq" id="WP_160822568.1">
    <property type="nucleotide sequence ID" value="NZ_JBHSXE010000001.1"/>
</dbReference>
<dbReference type="Gene3D" id="1.10.1040.10">
    <property type="entry name" value="N-(1-d-carboxylethyl)-l-norvaline Dehydrogenase, domain 2"/>
    <property type="match status" value="1"/>
</dbReference>
<dbReference type="InterPro" id="IPR051729">
    <property type="entry name" value="Opine/Lysopine_DH"/>
</dbReference>
<gene>
    <name evidence="2" type="ORF">ACFQKB_21630</name>
</gene>
<dbReference type="InterPro" id="IPR003421">
    <property type="entry name" value="Opine_DH"/>
</dbReference>
<sequence>MIVTVLGGGNGAHAAVADLTLRGHEVRWWRRAAAFPPGGRLRYRTHDRVGRVTAAMATHDLAAAVEGSGLVLAPVPASAQPDLLAALAPVLAPGQAVAFTPGTFGTWHGSRLRPDAVFLETGTLPYLTRVTAPGEVDIPVTSSRLPVGSIPGAGPAADAAHARFADAYPEAVRVSDGLDAALANWGPVIHPPLIAHNLGAIQTLAERFDIHADGSSPAVLKTTSALDAERLALRAALGLPAPHWPLEDYYLERDTSMYPPDAKARLLASGLWRETVGLDHRYVHEDVRRGLVLNVALARLAGVPAPTGTAILTLLGTALGEDLLDVARVTGELGTGDLDEIRRTARDGAPAPAPAVREG</sequence>
<dbReference type="Gene3D" id="3.40.50.720">
    <property type="entry name" value="NAD(P)-binding Rossmann-like Domain"/>
    <property type="match status" value="1"/>
</dbReference>